<organism evidence="10 11">
    <name type="scientific">Sitophilus oryzae</name>
    <name type="common">Rice weevil</name>
    <name type="synonym">Curculio oryzae</name>
    <dbReference type="NCBI Taxonomy" id="7048"/>
    <lineage>
        <taxon>Eukaryota</taxon>
        <taxon>Metazoa</taxon>
        <taxon>Ecdysozoa</taxon>
        <taxon>Arthropoda</taxon>
        <taxon>Hexapoda</taxon>
        <taxon>Insecta</taxon>
        <taxon>Pterygota</taxon>
        <taxon>Neoptera</taxon>
        <taxon>Endopterygota</taxon>
        <taxon>Coleoptera</taxon>
        <taxon>Polyphaga</taxon>
        <taxon>Cucujiformia</taxon>
        <taxon>Curculionidae</taxon>
        <taxon>Dryophthorinae</taxon>
        <taxon>Sitophilus</taxon>
    </lineage>
</organism>
<accession>A0A6J2Y976</accession>
<keyword evidence="4" id="KW-0347">Helicase</keyword>
<dbReference type="InterPro" id="IPR027417">
    <property type="entry name" value="P-loop_NTPase"/>
</dbReference>
<evidence type="ECO:0000256" key="6">
    <source>
        <dbReference type="ARBA" id="ARBA00023125"/>
    </source>
</evidence>
<dbReference type="InParanoid" id="A0A6J2Y976"/>
<keyword evidence="2" id="KW-0227">DNA damage</keyword>
<dbReference type="OrthoDB" id="6736965at2759"/>
<dbReference type="PANTHER" id="PTHR47642:SF5">
    <property type="entry name" value="ATP-DEPENDENT DNA HELICASE"/>
    <property type="match status" value="1"/>
</dbReference>
<dbReference type="SUPFAM" id="SSF52540">
    <property type="entry name" value="P-loop containing nucleoside triphosphate hydrolases"/>
    <property type="match status" value="1"/>
</dbReference>
<dbReference type="Proteomes" id="UP000504635">
    <property type="component" value="Unplaced"/>
</dbReference>
<name>A0A6J2Y976_SITOR</name>
<dbReference type="Gene3D" id="2.30.30.940">
    <property type="match status" value="1"/>
</dbReference>
<dbReference type="InterPro" id="IPR049163">
    <property type="entry name" value="Pif1-like_2B_dom"/>
</dbReference>
<keyword evidence="5" id="KW-0067">ATP-binding</keyword>
<dbReference type="PANTHER" id="PTHR47642">
    <property type="entry name" value="ATP-DEPENDENT DNA HELICASE"/>
    <property type="match status" value="1"/>
</dbReference>
<keyword evidence="10" id="KW-1185">Reference proteome</keyword>
<evidence type="ECO:0000313" key="10">
    <source>
        <dbReference type="Proteomes" id="UP000504635"/>
    </source>
</evidence>
<proteinExistence type="predicted"/>
<dbReference type="CDD" id="cd18809">
    <property type="entry name" value="SF1_C_RecD"/>
    <property type="match status" value="1"/>
</dbReference>
<dbReference type="Pfam" id="PF21530">
    <property type="entry name" value="Pif1_2B_dom"/>
    <property type="match status" value="1"/>
</dbReference>
<evidence type="ECO:0000313" key="11">
    <source>
        <dbReference type="RefSeq" id="XP_030760062.1"/>
    </source>
</evidence>
<evidence type="ECO:0000256" key="2">
    <source>
        <dbReference type="ARBA" id="ARBA00022763"/>
    </source>
</evidence>
<dbReference type="RefSeq" id="XP_030760062.1">
    <property type="nucleotide sequence ID" value="XM_030904202.1"/>
</dbReference>
<dbReference type="KEGG" id="soy:115885326"/>
<evidence type="ECO:0000256" key="4">
    <source>
        <dbReference type="ARBA" id="ARBA00022806"/>
    </source>
</evidence>
<dbReference type="Gene3D" id="3.40.50.300">
    <property type="entry name" value="P-loop containing nucleotide triphosphate hydrolases"/>
    <property type="match status" value="1"/>
</dbReference>
<evidence type="ECO:0000256" key="5">
    <source>
        <dbReference type="ARBA" id="ARBA00022840"/>
    </source>
</evidence>
<evidence type="ECO:0000256" key="3">
    <source>
        <dbReference type="ARBA" id="ARBA00022801"/>
    </source>
</evidence>
<dbReference type="GeneID" id="115885326"/>
<gene>
    <name evidence="11" type="primary">LOC115885326</name>
</gene>
<keyword evidence="1" id="KW-0547">Nucleotide-binding</keyword>
<keyword evidence="3" id="KW-0378">Hydrolase</keyword>
<evidence type="ECO:0000259" key="9">
    <source>
        <dbReference type="Pfam" id="PF21530"/>
    </source>
</evidence>
<evidence type="ECO:0000256" key="7">
    <source>
        <dbReference type="ARBA" id="ARBA00023204"/>
    </source>
</evidence>
<sequence>MRDSSRKIVFLNTRKPEQRYKVLKFTEDGQAADINKTGGLPSVLEIFVGAKVMLRSNIDVTKGLVNGAIGHITEIVWPQFRRTQMYETDVPSVWIDGIHVIHPKAIQFPAKFNYGTAERRMLPLILSWASTVHKMQGSTVDHAVVYLGSKLFEEGQAYVALS</sequence>
<feature type="domain" description="DNA helicase Pif1-like 2B" evidence="9">
    <location>
        <begin position="41"/>
        <end position="74"/>
    </location>
</feature>
<reference evidence="11" key="1">
    <citation type="submission" date="2025-08" db="UniProtKB">
        <authorList>
            <consortium name="RefSeq"/>
        </authorList>
    </citation>
    <scope>IDENTIFICATION</scope>
    <source>
        <tissue evidence="11">Gonads</tissue>
    </source>
</reference>
<evidence type="ECO:0000256" key="8">
    <source>
        <dbReference type="ARBA" id="ARBA00023235"/>
    </source>
</evidence>
<keyword evidence="8" id="KW-0413">Isomerase</keyword>
<dbReference type="AlphaFoldDB" id="A0A6J2Y976"/>
<evidence type="ECO:0000256" key="1">
    <source>
        <dbReference type="ARBA" id="ARBA00022741"/>
    </source>
</evidence>
<keyword evidence="7" id="KW-0234">DNA repair</keyword>
<protein>
    <submittedName>
        <fullName evidence="11">ATP-dependent DNA helicase PIF1-like</fullName>
    </submittedName>
</protein>
<dbReference type="InterPro" id="IPR051055">
    <property type="entry name" value="PIF1_helicase"/>
</dbReference>
<keyword evidence="6" id="KW-0238">DNA-binding</keyword>